<evidence type="ECO:0000256" key="1">
    <source>
        <dbReference type="SAM" id="MobiDB-lite"/>
    </source>
</evidence>
<feature type="region of interest" description="Disordered" evidence="1">
    <location>
        <begin position="1"/>
        <end position="120"/>
    </location>
</feature>
<feature type="compositionally biased region" description="Basic and acidic residues" evidence="1">
    <location>
        <begin position="70"/>
        <end position="79"/>
    </location>
</feature>
<sequence>MSGGDAYQQLVKEQLGVDLSRPAGPPPGAQPIQSMDPRDSLGDRAFEERPAAQASEPRGGGTRLSALLEEDVRQPERPVRPVPRTVEDAEPLGRPVFPEEIQPGPVWRETEPPPKPSEAEGACRRLGLTVAVISALLFSPALQSKLADYLPSAFVFREGWMEVLSRSVILGLAVYVFRRFFASAPCLRRAPYIPDNAFIVCCGRRRSGKTVLVTDILHSKRDVFPCGIVLSGTEESNSYYSKLLPDSFIYSDFDEEALWKVIERQQKIREHQNGKCFVVLDDCAYDRKSMNSKVLKYLANNSRHLNIMVILTIQYCMSIPPDIRNNIDFMFACADNNNTNQRKLYEHYFGNFNTLNEFKEVFREATANYEVLVLDNVAKTGLNSDTVFWYKANLHHPFRMLHPSFWEYHKRHYDRSASRGAGAGKTRLRKTE</sequence>
<name>A0A1Y1I538_KLENI</name>
<gene>
    <name evidence="2" type="ORF">KFL_002190260</name>
</gene>
<dbReference type="EMBL" id="DF237168">
    <property type="protein sequence ID" value="GAQ85072.1"/>
    <property type="molecule type" value="Genomic_DNA"/>
</dbReference>
<evidence type="ECO:0000313" key="2">
    <source>
        <dbReference type="EMBL" id="GAQ85072.1"/>
    </source>
</evidence>
<feature type="compositionally biased region" description="Basic and acidic residues" evidence="1">
    <location>
        <begin position="108"/>
        <end position="120"/>
    </location>
</feature>
<dbReference type="AlphaFoldDB" id="A0A1Y1I538"/>
<dbReference type="InterPro" id="IPR027417">
    <property type="entry name" value="P-loop_NTPase"/>
</dbReference>
<protein>
    <submittedName>
        <fullName evidence="2">Uncharacterized protein family B354L</fullName>
    </submittedName>
</protein>
<dbReference type="Gene3D" id="3.40.50.300">
    <property type="entry name" value="P-loop containing nucleotide triphosphate hydrolases"/>
    <property type="match status" value="1"/>
</dbReference>
<reference evidence="2 3" key="1">
    <citation type="journal article" date="2014" name="Nat. Commun.">
        <title>Klebsormidium flaccidum genome reveals primary factors for plant terrestrial adaptation.</title>
        <authorList>
            <person name="Hori K."/>
            <person name="Maruyama F."/>
            <person name="Fujisawa T."/>
            <person name="Togashi T."/>
            <person name="Yamamoto N."/>
            <person name="Seo M."/>
            <person name="Sato S."/>
            <person name="Yamada T."/>
            <person name="Mori H."/>
            <person name="Tajima N."/>
            <person name="Moriyama T."/>
            <person name="Ikeuchi M."/>
            <person name="Watanabe M."/>
            <person name="Wada H."/>
            <person name="Kobayashi K."/>
            <person name="Saito M."/>
            <person name="Masuda T."/>
            <person name="Sasaki-Sekimoto Y."/>
            <person name="Mashiguchi K."/>
            <person name="Awai K."/>
            <person name="Shimojima M."/>
            <person name="Masuda S."/>
            <person name="Iwai M."/>
            <person name="Nobusawa T."/>
            <person name="Narise T."/>
            <person name="Kondo S."/>
            <person name="Saito H."/>
            <person name="Sato R."/>
            <person name="Murakawa M."/>
            <person name="Ihara Y."/>
            <person name="Oshima-Yamada Y."/>
            <person name="Ohtaka K."/>
            <person name="Satoh M."/>
            <person name="Sonobe K."/>
            <person name="Ishii M."/>
            <person name="Ohtani R."/>
            <person name="Kanamori-Sato M."/>
            <person name="Honoki R."/>
            <person name="Miyazaki D."/>
            <person name="Mochizuki H."/>
            <person name="Umetsu J."/>
            <person name="Higashi K."/>
            <person name="Shibata D."/>
            <person name="Kamiya Y."/>
            <person name="Sato N."/>
            <person name="Nakamura Y."/>
            <person name="Tabata S."/>
            <person name="Ida S."/>
            <person name="Kurokawa K."/>
            <person name="Ohta H."/>
        </authorList>
    </citation>
    <scope>NUCLEOTIDE SEQUENCE [LARGE SCALE GENOMIC DNA]</scope>
    <source>
        <strain evidence="2 3">NIES-2285</strain>
    </source>
</reference>
<dbReference type="Pfam" id="PF04665">
    <property type="entry name" value="Pox_A32"/>
    <property type="match status" value="1"/>
</dbReference>
<dbReference type="InterPro" id="IPR006758">
    <property type="entry name" value="A32L"/>
</dbReference>
<organism evidence="2 3">
    <name type="scientific">Klebsormidium nitens</name>
    <name type="common">Green alga</name>
    <name type="synonym">Ulothrix nitens</name>
    <dbReference type="NCBI Taxonomy" id="105231"/>
    <lineage>
        <taxon>Eukaryota</taxon>
        <taxon>Viridiplantae</taxon>
        <taxon>Streptophyta</taxon>
        <taxon>Klebsormidiophyceae</taxon>
        <taxon>Klebsormidiales</taxon>
        <taxon>Klebsormidiaceae</taxon>
        <taxon>Klebsormidium</taxon>
    </lineage>
</organism>
<feature type="compositionally biased region" description="Basic and acidic residues" evidence="1">
    <location>
        <begin position="36"/>
        <end position="50"/>
    </location>
</feature>
<keyword evidence="3" id="KW-1185">Reference proteome</keyword>
<evidence type="ECO:0000313" key="3">
    <source>
        <dbReference type="Proteomes" id="UP000054558"/>
    </source>
</evidence>
<proteinExistence type="predicted"/>
<dbReference type="Proteomes" id="UP000054558">
    <property type="component" value="Unassembled WGS sequence"/>
</dbReference>
<accession>A0A1Y1I538</accession>
<dbReference type="SUPFAM" id="SSF52540">
    <property type="entry name" value="P-loop containing nucleoside triphosphate hydrolases"/>
    <property type="match status" value="1"/>
</dbReference>